<dbReference type="Proteomes" id="UP000525389">
    <property type="component" value="Unassembled WGS sequence"/>
</dbReference>
<dbReference type="GO" id="GO:0016709">
    <property type="term" value="F:oxidoreductase activity, acting on paired donors, with incorporation or reduction of molecular oxygen, NAD(P)H as one donor, and incorporation of one atom of oxygen"/>
    <property type="evidence" value="ECO:0007669"/>
    <property type="project" value="UniProtKB-ARBA"/>
</dbReference>
<keyword evidence="2" id="KW-0285">Flavoprotein</keyword>
<proteinExistence type="predicted"/>
<evidence type="ECO:0000256" key="3">
    <source>
        <dbReference type="ARBA" id="ARBA00022827"/>
    </source>
</evidence>
<dbReference type="Pfam" id="PF01494">
    <property type="entry name" value="FAD_binding_3"/>
    <property type="match status" value="1"/>
</dbReference>
<evidence type="ECO:0000256" key="2">
    <source>
        <dbReference type="ARBA" id="ARBA00022630"/>
    </source>
</evidence>
<dbReference type="Gene3D" id="3.50.50.60">
    <property type="entry name" value="FAD/NAD(P)-binding domain"/>
    <property type="match status" value="1"/>
</dbReference>
<organism evidence="5 6">
    <name type="scientific">Deinococcus budaensis</name>
    <dbReference type="NCBI Taxonomy" id="1665626"/>
    <lineage>
        <taxon>Bacteria</taxon>
        <taxon>Thermotogati</taxon>
        <taxon>Deinococcota</taxon>
        <taxon>Deinococci</taxon>
        <taxon>Deinococcales</taxon>
        <taxon>Deinococcaceae</taxon>
        <taxon>Deinococcus</taxon>
    </lineage>
</organism>
<dbReference type="Gene3D" id="3.30.70.2450">
    <property type="match status" value="1"/>
</dbReference>
<dbReference type="EMBL" id="JACHFN010000009">
    <property type="protein sequence ID" value="MBB5235065.1"/>
    <property type="molecule type" value="Genomic_DNA"/>
</dbReference>
<dbReference type="PRINTS" id="PR00420">
    <property type="entry name" value="RNGMNOXGNASE"/>
</dbReference>
<dbReference type="InterPro" id="IPR002938">
    <property type="entry name" value="FAD-bd"/>
</dbReference>
<name>A0A7W8GGA1_9DEIO</name>
<keyword evidence="6" id="KW-1185">Reference proteome</keyword>
<feature type="domain" description="FAD-binding" evidence="4">
    <location>
        <begin position="13"/>
        <end position="358"/>
    </location>
</feature>
<dbReference type="SUPFAM" id="SSF51905">
    <property type="entry name" value="FAD/NAD(P)-binding domain"/>
    <property type="match status" value="1"/>
</dbReference>
<dbReference type="AlphaFoldDB" id="A0A7W8GGA1"/>
<dbReference type="RefSeq" id="WP_184029729.1">
    <property type="nucleotide sequence ID" value="NZ_JACHFN010000009.1"/>
</dbReference>
<comment type="caution">
    <text evidence="5">The sequence shown here is derived from an EMBL/GenBank/DDBJ whole genome shotgun (WGS) entry which is preliminary data.</text>
</comment>
<sequence length="537" mass="57574">MLPEAGTTPEAGKTAVLIAGAGPTGLLLACELQRLGTEVRIVDPKDGPTRESRALVVQARSLEIYDQLGLAAQAVQEGRPARALRLWRAGRERGALTFGFPFGPLGRGQTPYPFLLVLEQSRNEALLERKLRELGGEVAWGWRLESFEEPRADGPLRARLVGPDGERRDLDVAYLCGADGAHSPVRHALGTPFEGTRSPRTLFVADVTASGKLDAAALNLKLSRSSLLLAFPLPGAGHYRLVGMARGRELDGEAPTFGAVRPLVQGVFGVTVSEVRWFSRYRVSHRVARRFGAGRVYLLGDAAHVHSPVGGQGMNTGLGDAHNLAWKLAAVVRGQADPALLASYEAERRPFARTLVRTTDRMFGLISAEHPAARLLRGLLPVLVGRVLGASGPLAELAFGTLAQLRLSYLHSPLSVGRAGRVRGGQRLPYVPGSGNFEALRQPGAALHIYGVPTPAAVAWTARREDVALRVFPSSRAARRAGLAEDAAYLVRPDGYVSAAQAVFDPAALDEVLRARWHWRTPASSSGRTAPVIPTSL</sequence>
<evidence type="ECO:0000313" key="5">
    <source>
        <dbReference type="EMBL" id="MBB5235065.1"/>
    </source>
</evidence>
<keyword evidence="3" id="KW-0274">FAD</keyword>
<reference evidence="5 6" key="1">
    <citation type="submission" date="2020-08" db="EMBL/GenBank/DDBJ databases">
        <title>Genomic Encyclopedia of Type Strains, Phase IV (KMG-IV): sequencing the most valuable type-strain genomes for metagenomic binning, comparative biology and taxonomic classification.</title>
        <authorList>
            <person name="Goeker M."/>
        </authorList>
    </citation>
    <scope>NUCLEOTIDE SEQUENCE [LARGE SCALE GENOMIC DNA]</scope>
    <source>
        <strain evidence="5 6">DSM 101791</strain>
    </source>
</reference>
<evidence type="ECO:0000259" key="4">
    <source>
        <dbReference type="Pfam" id="PF01494"/>
    </source>
</evidence>
<evidence type="ECO:0000313" key="6">
    <source>
        <dbReference type="Proteomes" id="UP000525389"/>
    </source>
</evidence>
<accession>A0A7W8GGA1</accession>
<gene>
    <name evidence="5" type="ORF">HNQ09_002513</name>
</gene>
<dbReference type="GO" id="GO:0071949">
    <property type="term" value="F:FAD binding"/>
    <property type="evidence" value="ECO:0007669"/>
    <property type="project" value="InterPro"/>
</dbReference>
<dbReference type="InterPro" id="IPR036188">
    <property type="entry name" value="FAD/NAD-bd_sf"/>
</dbReference>
<protein>
    <submittedName>
        <fullName evidence="5">2-polyprenyl-6-methoxyphenol hydroxylase-like FAD-dependent oxidoreductase</fullName>
    </submittedName>
</protein>
<dbReference type="PANTHER" id="PTHR43004:SF19">
    <property type="entry name" value="BINDING MONOOXYGENASE, PUTATIVE (JCVI)-RELATED"/>
    <property type="match status" value="1"/>
</dbReference>
<dbReference type="PANTHER" id="PTHR43004">
    <property type="entry name" value="TRK SYSTEM POTASSIUM UPTAKE PROTEIN"/>
    <property type="match status" value="1"/>
</dbReference>
<comment type="cofactor">
    <cofactor evidence="1">
        <name>FAD</name>
        <dbReference type="ChEBI" id="CHEBI:57692"/>
    </cofactor>
</comment>
<evidence type="ECO:0000256" key="1">
    <source>
        <dbReference type="ARBA" id="ARBA00001974"/>
    </source>
</evidence>
<dbReference type="InterPro" id="IPR050641">
    <property type="entry name" value="RIFMO-like"/>
</dbReference>